<accession>A0A3N0XG77</accession>
<reference evidence="1 2" key="1">
    <citation type="submission" date="2018-10" db="EMBL/GenBank/DDBJ databases">
        <title>Genome assembly for a Yunnan-Guizhou Plateau 3E fish, Anabarilius grahami (Regan), and its evolutionary and genetic applications.</title>
        <authorList>
            <person name="Jiang W."/>
        </authorList>
    </citation>
    <scope>NUCLEOTIDE SEQUENCE [LARGE SCALE GENOMIC DNA]</scope>
    <source>
        <strain evidence="1">AG-KIZ</strain>
        <tissue evidence="1">Muscle</tissue>
    </source>
</reference>
<name>A0A3N0XG77_ANAGA</name>
<comment type="caution">
    <text evidence="1">The sequence shown here is derived from an EMBL/GenBank/DDBJ whole genome shotgun (WGS) entry which is preliminary data.</text>
</comment>
<evidence type="ECO:0000313" key="1">
    <source>
        <dbReference type="EMBL" id="ROI16343.1"/>
    </source>
</evidence>
<evidence type="ECO:0000313" key="2">
    <source>
        <dbReference type="Proteomes" id="UP000281406"/>
    </source>
</evidence>
<sequence length="129" mass="14528">MAQGERLRRRCRGHHSGLRLMFTQFGRGLEKCTVAYFKRSLTGNAAREGQRSGLVPLLGYLFVLVNCKPQAMIRRGRYCAGEAEEREKELERENVSGRPLLFGEAARLSGCLARLELGADVAIKEAMWQ</sequence>
<proteinExistence type="predicted"/>
<protein>
    <submittedName>
        <fullName evidence="1">Uncharacterized protein</fullName>
    </submittedName>
</protein>
<dbReference type="Proteomes" id="UP000281406">
    <property type="component" value="Unassembled WGS sequence"/>
</dbReference>
<dbReference type="EMBL" id="RJVU01075544">
    <property type="protein sequence ID" value="ROI16343.1"/>
    <property type="molecule type" value="Genomic_DNA"/>
</dbReference>
<gene>
    <name evidence="1" type="ORF">DPX16_12461</name>
</gene>
<keyword evidence="2" id="KW-1185">Reference proteome</keyword>
<dbReference type="AlphaFoldDB" id="A0A3N0XG77"/>
<organism evidence="1 2">
    <name type="scientific">Anabarilius grahami</name>
    <name type="common">Kanglang fish</name>
    <name type="synonym">Barilius grahami</name>
    <dbReference type="NCBI Taxonomy" id="495550"/>
    <lineage>
        <taxon>Eukaryota</taxon>
        <taxon>Metazoa</taxon>
        <taxon>Chordata</taxon>
        <taxon>Craniata</taxon>
        <taxon>Vertebrata</taxon>
        <taxon>Euteleostomi</taxon>
        <taxon>Actinopterygii</taxon>
        <taxon>Neopterygii</taxon>
        <taxon>Teleostei</taxon>
        <taxon>Ostariophysi</taxon>
        <taxon>Cypriniformes</taxon>
        <taxon>Xenocyprididae</taxon>
        <taxon>Xenocypridinae</taxon>
        <taxon>Xenocypridinae incertae sedis</taxon>
        <taxon>Anabarilius</taxon>
    </lineage>
</organism>